<dbReference type="SUPFAM" id="SSF51395">
    <property type="entry name" value="FMN-linked oxidoreductases"/>
    <property type="match status" value="1"/>
</dbReference>
<evidence type="ECO:0000256" key="6">
    <source>
        <dbReference type="ARBA" id="ARBA00022857"/>
    </source>
</evidence>
<keyword evidence="4 11" id="KW-0288">FMN</keyword>
<keyword evidence="5 11" id="KW-0819">tRNA processing</keyword>
<gene>
    <name evidence="13" type="primary">dusB</name>
    <name evidence="13" type="ORF">NE619_05420</name>
</gene>
<keyword evidence="3 11" id="KW-0285">Flavoprotein</keyword>
<comment type="function">
    <text evidence="1 11">Catalyzes the synthesis of 5,6-dihydrouridine (D), a modified base found in the D-loop of most tRNAs, via the reduction of the C5-C6 double bond in target uridines.</text>
</comment>
<dbReference type="PIRSF" id="PIRSF006621">
    <property type="entry name" value="Dus"/>
    <property type="match status" value="1"/>
</dbReference>
<dbReference type="InterPro" id="IPR001269">
    <property type="entry name" value="DUS_fam"/>
</dbReference>
<accession>A0ABT1RLU7</accession>
<dbReference type="InterPro" id="IPR024036">
    <property type="entry name" value="tRNA-dHydroUridine_Synthase_C"/>
</dbReference>
<protein>
    <recommendedName>
        <fullName evidence="11">tRNA-dihydrouridine synthase</fullName>
        <ecNumber evidence="11">1.3.1.-</ecNumber>
    </recommendedName>
</protein>
<dbReference type="InterPro" id="IPR004652">
    <property type="entry name" value="DusB-like"/>
</dbReference>
<feature type="domain" description="DUS-like FMN-binding" evidence="12">
    <location>
        <begin position="14"/>
        <end position="312"/>
    </location>
</feature>
<organism evidence="13 14">
    <name type="scientific">Anaerovorax odorimutans</name>
    <dbReference type="NCBI Taxonomy" id="109327"/>
    <lineage>
        <taxon>Bacteria</taxon>
        <taxon>Bacillati</taxon>
        <taxon>Bacillota</taxon>
        <taxon>Clostridia</taxon>
        <taxon>Peptostreptococcales</taxon>
        <taxon>Anaerovoracaceae</taxon>
        <taxon>Anaerovorax</taxon>
    </lineage>
</organism>
<dbReference type="PANTHER" id="PTHR45846:SF1">
    <property type="entry name" value="TRNA-DIHYDROURIDINE(47) SYNTHASE [NAD(P)(+)]-LIKE"/>
    <property type="match status" value="1"/>
</dbReference>
<dbReference type="RefSeq" id="WP_256131400.1">
    <property type="nucleotide sequence ID" value="NZ_JANFXK010000004.1"/>
</dbReference>
<dbReference type="NCBIfam" id="TIGR00737">
    <property type="entry name" value="nifR3_yhdG"/>
    <property type="match status" value="1"/>
</dbReference>
<dbReference type="Gene3D" id="3.20.20.70">
    <property type="entry name" value="Aldolase class I"/>
    <property type="match status" value="1"/>
</dbReference>
<dbReference type="CDD" id="cd02801">
    <property type="entry name" value="DUS_like_FMN"/>
    <property type="match status" value="1"/>
</dbReference>
<dbReference type="Proteomes" id="UP001524502">
    <property type="component" value="Unassembled WGS sequence"/>
</dbReference>
<comment type="catalytic activity">
    <reaction evidence="9">
        <text>a 5,6-dihydrouridine in tRNA + NADP(+) = a uridine in tRNA + NADPH + H(+)</text>
        <dbReference type="Rhea" id="RHEA:23624"/>
        <dbReference type="Rhea" id="RHEA-COMP:13339"/>
        <dbReference type="Rhea" id="RHEA-COMP:13887"/>
        <dbReference type="ChEBI" id="CHEBI:15378"/>
        <dbReference type="ChEBI" id="CHEBI:57783"/>
        <dbReference type="ChEBI" id="CHEBI:58349"/>
        <dbReference type="ChEBI" id="CHEBI:65315"/>
        <dbReference type="ChEBI" id="CHEBI:74443"/>
    </reaction>
</comment>
<dbReference type="InterPro" id="IPR013785">
    <property type="entry name" value="Aldolase_TIM"/>
</dbReference>
<evidence type="ECO:0000256" key="3">
    <source>
        <dbReference type="ARBA" id="ARBA00022630"/>
    </source>
</evidence>
<dbReference type="PANTHER" id="PTHR45846">
    <property type="entry name" value="TRNA-DIHYDROURIDINE(47) SYNTHASE [NAD(P)(+)]-LIKE"/>
    <property type="match status" value="1"/>
</dbReference>
<reference evidence="13 14" key="1">
    <citation type="submission" date="2022-06" db="EMBL/GenBank/DDBJ databases">
        <title>Isolation of gut microbiota from human fecal samples.</title>
        <authorList>
            <person name="Pamer E.G."/>
            <person name="Barat B."/>
            <person name="Waligurski E."/>
            <person name="Medina S."/>
            <person name="Paddock L."/>
            <person name="Mostad J."/>
        </authorList>
    </citation>
    <scope>NUCLEOTIDE SEQUENCE [LARGE SCALE GENOMIC DNA]</scope>
    <source>
        <strain evidence="13 14">SL.3.17</strain>
    </source>
</reference>
<dbReference type="GO" id="GO:0016491">
    <property type="term" value="F:oxidoreductase activity"/>
    <property type="evidence" value="ECO:0007669"/>
    <property type="project" value="UniProtKB-KW"/>
</dbReference>
<evidence type="ECO:0000256" key="4">
    <source>
        <dbReference type="ARBA" id="ARBA00022643"/>
    </source>
</evidence>
<dbReference type="EC" id="1.3.1.-" evidence="11"/>
<evidence type="ECO:0000256" key="9">
    <source>
        <dbReference type="ARBA" id="ARBA00048205"/>
    </source>
</evidence>
<comment type="similarity">
    <text evidence="11">Belongs to the dus family.</text>
</comment>
<proteinExistence type="inferred from homology"/>
<evidence type="ECO:0000256" key="5">
    <source>
        <dbReference type="ARBA" id="ARBA00022694"/>
    </source>
</evidence>
<dbReference type="Gene3D" id="1.10.1200.80">
    <property type="entry name" value="Putative flavin oxidoreducatase, domain 2"/>
    <property type="match status" value="1"/>
</dbReference>
<evidence type="ECO:0000256" key="1">
    <source>
        <dbReference type="ARBA" id="ARBA00002790"/>
    </source>
</evidence>
<evidence type="ECO:0000256" key="7">
    <source>
        <dbReference type="ARBA" id="ARBA00022884"/>
    </source>
</evidence>
<comment type="caution">
    <text evidence="13">The sequence shown here is derived from an EMBL/GenBank/DDBJ whole genome shotgun (WGS) entry which is preliminary data.</text>
</comment>
<comment type="catalytic activity">
    <reaction evidence="10">
        <text>a 5,6-dihydrouridine in tRNA + NAD(+) = a uridine in tRNA + NADH + H(+)</text>
        <dbReference type="Rhea" id="RHEA:54452"/>
        <dbReference type="Rhea" id="RHEA-COMP:13339"/>
        <dbReference type="Rhea" id="RHEA-COMP:13887"/>
        <dbReference type="ChEBI" id="CHEBI:15378"/>
        <dbReference type="ChEBI" id="CHEBI:57540"/>
        <dbReference type="ChEBI" id="CHEBI:57945"/>
        <dbReference type="ChEBI" id="CHEBI:65315"/>
        <dbReference type="ChEBI" id="CHEBI:74443"/>
    </reaction>
</comment>
<evidence type="ECO:0000313" key="13">
    <source>
        <dbReference type="EMBL" id="MCQ4636159.1"/>
    </source>
</evidence>
<dbReference type="EMBL" id="JANFXK010000004">
    <property type="protein sequence ID" value="MCQ4636159.1"/>
    <property type="molecule type" value="Genomic_DNA"/>
</dbReference>
<dbReference type="InterPro" id="IPR035587">
    <property type="entry name" value="DUS-like_FMN-bd"/>
</dbReference>
<evidence type="ECO:0000256" key="8">
    <source>
        <dbReference type="ARBA" id="ARBA00023002"/>
    </source>
</evidence>
<evidence type="ECO:0000256" key="11">
    <source>
        <dbReference type="PIRNR" id="PIRNR006621"/>
    </source>
</evidence>
<dbReference type="Pfam" id="PF01207">
    <property type="entry name" value="Dus"/>
    <property type="match status" value="1"/>
</dbReference>
<name>A0ABT1RLU7_9FIRM</name>
<evidence type="ECO:0000259" key="12">
    <source>
        <dbReference type="Pfam" id="PF01207"/>
    </source>
</evidence>
<keyword evidence="7" id="KW-0694">RNA-binding</keyword>
<comment type="cofactor">
    <cofactor evidence="11">
        <name>FMN</name>
        <dbReference type="ChEBI" id="CHEBI:58210"/>
    </cofactor>
</comment>
<evidence type="ECO:0000256" key="2">
    <source>
        <dbReference type="ARBA" id="ARBA00022555"/>
    </source>
</evidence>
<keyword evidence="14" id="KW-1185">Reference proteome</keyword>
<keyword evidence="2" id="KW-0820">tRNA-binding</keyword>
<sequence>MKIGNIELDNPFVLAPLAGITDGPTRSLAKEQGAAFLYSEMVSAKGLWYRDKNTERLLKIFPGEEPIAFQLFGSEPEIIAHAARSLRDRRNAAFDINMGCPVPKVVKNGEGSALLKNPDLIYDLVKAAVSEAGKPVTAKIRIGWDKDSINAVETARAIEAAGASAVAVHGRTREQYYSGTADWDMIRRVKESVSIPVIGNGDVFSGEDANRMLEETGCDMVMIARGALGNPWIFRDAIAIWKGEEKPDPPSLEERVKTMLIHLDRLTEVKGEYAAVREMRKHVGWYLKGIRGSAAVRRSINSITELSELKKEIGSIIE</sequence>
<keyword evidence="6" id="KW-0521">NADP</keyword>
<evidence type="ECO:0000256" key="10">
    <source>
        <dbReference type="ARBA" id="ARBA00048802"/>
    </source>
</evidence>
<evidence type="ECO:0000313" key="14">
    <source>
        <dbReference type="Proteomes" id="UP001524502"/>
    </source>
</evidence>
<keyword evidence="8 11" id="KW-0560">Oxidoreductase</keyword>